<name>A0A1V0UPR8_9BACL</name>
<sequence length="141" mass="15902">MSGGLQAFFAQEAGEAITEKVVVSDRFKDKDGKPVPWEIRSMTEAENEEIRKSATRKVKSKNGMYTTETNNELYLAKLAVASVVFPDLKNVELQQSYGTLGAENLLRRMLLPGEYANLIEKVQEINGFDKDIEDLKEEIKN</sequence>
<protein>
    <submittedName>
        <fullName evidence="2">Phage portal protein</fullName>
    </submittedName>
</protein>
<dbReference type="RefSeq" id="WP_023485206.1">
    <property type="nucleotide sequence ID" value="NZ_CP020327.1"/>
</dbReference>
<organism evidence="2 5">
    <name type="scientific">Paenibacillus larvae subsp. pulvifaciens</name>
    <dbReference type="NCBI Taxonomy" id="1477"/>
    <lineage>
        <taxon>Bacteria</taxon>
        <taxon>Bacillati</taxon>
        <taxon>Bacillota</taxon>
        <taxon>Bacilli</taxon>
        <taxon>Bacillales</taxon>
        <taxon>Paenibacillaceae</taxon>
        <taxon>Paenibacillus</taxon>
    </lineage>
</organism>
<dbReference type="EMBL" id="CP020557">
    <property type="protein sequence ID" value="ARF69703.1"/>
    <property type="molecule type" value="Genomic_DNA"/>
</dbReference>
<proteinExistence type="predicted"/>
<gene>
    <name evidence="1" type="ORF">B7C51_00870</name>
    <name evidence="2" type="ORF">B7C51_03215</name>
    <name evidence="3" type="ORF">B7C51_19440</name>
    <name evidence="4" type="ORF">B7C51_20480</name>
</gene>
<evidence type="ECO:0000313" key="3">
    <source>
        <dbReference type="EMBL" id="ARF69527.1"/>
    </source>
</evidence>
<dbReference type="Proteomes" id="UP000192727">
    <property type="component" value="Chromosome"/>
</dbReference>
<dbReference type="EMBL" id="CP020557">
    <property type="protein sequence ID" value="ARF67030.1"/>
    <property type="molecule type" value="Genomic_DNA"/>
</dbReference>
<accession>A0A1V0UPR8</accession>
<reference evidence="2 5" key="1">
    <citation type="submission" date="2017-03" db="EMBL/GenBank/DDBJ databases">
        <title>Paenibacillus larvae genome sequencing.</title>
        <authorList>
            <person name="Dingman D.W."/>
        </authorList>
    </citation>
    <scope>NUCLEOTIDE SEQUENCE [LARGE SCALE GENOMIC DNA]</scope>
    <source>
        <strain evidence="2 5">SAG 10367</strain>
    </source>
</reference>
<dbReference type="Gene3D" id="3.30.2220.30">
    <property type="match status" value="1"/>
</dbReference>
<evidence type="ECO:0000313" key="1">
    <source>
        <dbReference type="EMBL" id="ARF66663.1"/>
    </source>
</evidence>
<dbReference type="AlphaFoldDB" id="A0A1V0UPR8"/>
<dbReference type="EMBL" id="CP020557">
    <property type="protein sequence ID" value="ARF66663.1"/>
    <property type="molecule type" value="Genomic_DNA"/>
</dbReference>
<evidence type="ECO:0000313" key="5">
    <source>
        <dbReference type="Proteomes" id="UP000192727"/>
    </source>
</evidence>
<dbReference type="InterPro" id="IPR038559">
    <property type="entry name" value="XkdN-like_sf"/>
</dbReference>
<dbReference type="Pfam" id="PF08890">
    <property type="entry name" value="Phage_TAC_5"/>
    <property type="match status" value="1"/>
</dbReference>
<evidence type="ECO:0000313" key="4">
    <source>
        <dbReference type="EMBL" id="ARF69703.1"/>
    </source>
</evidence>
<evidence type="ECO:0000313" key="2">
    <source>
        <dbReference type="EMBL" id="ARF67030.1"/>
    </source>
</evidence>
<dbReference type="InterPro" id="IPR014986">
    <property type="entry name" value="XkdN-like"/>
</dbReference>
<dbReference type="EMBL" id="CP020557">
    <property type="protein sequence ID" value="ARF69527.1"/>
    <property type="molecule type" value="Genomic_DNA"/>
</dbReference>